<organism evidence="3 4">
    <name type="scientific">Euzebya pacifica</name>
    <dbReference type="NCBI Taxonomy" id="1608957"/>
    <lineage>
        <taxon>Bacteria</taxon>
        <taxon>Bacillati</taxon>
        <taxon>Actinomycetota</taxon>
        <taxon>Nitriliruptoria</taxon>
        <taxon>Euzebyales</taxon>
    </lineage>
</organism>
<dbReference type="Proteomes" id="UP000264006">
    <property type="component" value="Chromosome"/>
</dbReference>
<feature type="region of interest" description="Disordered" evidence="1">
    <location>
        <begin position="153"/>
        <end position="180"/>
    </location>
</feature>
<dbReference type="Gene3D" id="3.30.420.10">
    <property type="entry name" value="Ribonuclease H-like superfamily/Ribonuclease H"/>
    <property type="match status" value="1"/>
</dbReference>
<feature type="domain" description="Integrase catalytic" evidence="2">
    <location>
        <begin position="4"/>
        <end position="169"/>
    </location>
</feature>
<evidence type="ECO:0000259" key="2">
    <source>
        <dbReference type="PROSITE" id="PS50994"/>
    </source>
</evidence>
<sequence>MRFARERPNELWQIDGMRLAVGEDTMTVITLLDDHSRLCLELLLAAGETAAAAIAAFDRAVSLWGLPHTVLSDNGSAFTARSKGGVGPFERHLWQQGVATINGRPYHPQTQGKVERLHRTLREWLTDHPAEDAHAMTDQLDVFVDHYNTQRPHQALNDRTPAQVHADTPPARPDPAGTLHQRSRRMVNHTQGNGNLGYASWQIGLGRAHPNTVVAITDHGDLIEIHDEHGTLIGTTKPDPTTRYLPLTRHT</sequence>
<dbReference type="InterPro" id="IPR012337">
    <property type="entry name" value="RNaseH-like_sf"/>
</dbReference>
<dbReference type="EMBL" id="CP031165">
    <property type="protein sequence ID" value="AXV08507.1"/>
    <property type="molecule type" value="Genomic_DNA"/>
</dbReference>
<dbReference type="KEGG" id="euz:DVS28_a3835"/>
<evidence type="ECO:0000256" key="1">
    <source>
        <dbReference type="SAM" id="MobiDB-lite"/>
    </source>
</evidence>
<dbReference type="InterPro" id="IPR001584">
    <property type="entry name" value="Integrase_cat-core"/>
</dbReference>
<dbReference type="GO" id="GO:0003676">
    <property type="term" value="F:nucleic acid binding"/>
    <property type="evidence" value="ECO:0007669"/>
    <property type="project" value="InterPro"/>
</dbReference>
<name>A0A346Y210_9ACTN</name>
<dbReference type="InterPro" id="IPR036397">
    <property type="entry name" value="RNaseH_sf"/>
</dbReference>
<dbReference type="AlphaFoldDB" id="A0A346Y210"/>
<proteinExistence type="predicted"/>
<dbReference type="Pfam" id="PF13683">
    <property type="entry name" value="rve_3"/>
    <property type="match status" value="1"/>
</dbReference>
<evidence type="ECO:0000313" key="3">
    <source>
        <dbReference type="EMBL" id="AXV08507.1"/>
    </source>
</evidence>
<dbReference type="InterPro" id="IPR058913">
    <property type="entry name" value="Integrase_dom_put"/>
</dbReference>
<dbReference type="PANTHER" id="PTHR35004">
    <property type="entry name" value="TRANSPOSASE RV3428C-RELATED"/>
    <property type="match status" value="1"/>
</dbReference>
<dbReference type="SUPFAM" id="SSF53098">
    <property type="entry name" value="Ribonuclease H-like"/>
    <property type="match status" value="1"/>
</dbReference>
<protein>
    <submittedName>
        <fullName evidence="3">Mobile element protein</fullName>
    </submittedName>
</protein>
<evidence type="ECO:0000313" key="4">
    <source>
        <dbReference type="Proteomes" id="UP000264006"/>
    </source>
</evidence>
<gene>
    <name evidence="3" type="ORF">DVS28_a3835</name>
</gene>
<accession>A0A346Y210</accession>
<dbReference type="PROSITE" id="PS50994">
    <property type="entry name" value="INTEGRASE"/>
    <property type="match status" value="1"/>
</dbReference>
<keyword evidence="4" id="KW-1185">Reference proteome</keyword>
<dbReference type="PANTHER" id="PTHR35004:SF7">
    <property type="entry name" value="INTEGRASE PROTEIN"/>
    <property type="match status" value="1"/>
</dbReference>
<reference evidence="3 4" key="1">
    <citation type="submission" date="2018-09" db="EMBL/GenBank/DDBJ databases">
        <title>Complete genome sequence of Euzebya sp. DY32-46 isolated from seawater of Pacific Ocean.</title>
        <authorList>
            <person name="Xu L."/>
            <person name="Wu Y.-H."/>
            <person name="Xu X.-W."/>
        </authorList>
    </citation>
    <scope>NUCLEOTIDE SEQUENCE [LARGE SCALE GENOMIC DNA]</scope>
    <source>
        <strain evidence="3 4">DY32-46</strain>
    </source>
</reference>
<dbReference type="Pfam" id="PF24764">
    <property type="entry name" value="rva_4"/>
    <property type="match status" value="1"/>
</dbReference>
<dbReference type="GO" id="GO:0015074">
    <property type="term" value="P:DNA integration"/>
    <property type="evidence" value="ECO:0007669"/>
    <property type="project" value="InterPro"/>
</dbReference>